<evidence type="ECO:0000313" key="2">
    <source>
        <dbReference type="Proteomes" id="UP000236291"/>
    </source>
</evidence>
<dbReference type="AlphaFoldDB" id="A0A2K3LLT1"/>
<protein>
    <submittedName>
        <fullName evidence="1">Methyl-CpG binding domain protein</fullName>
    </submittedName>
</protein>
<proteinExistence type="predicted"/>
<sequence>GDLAEQIPYLLGVDSGIQVNHIHCETDQVADEFNHVAVNSEIQSDSVGLMCPVCQAKVPLQINVLENGSPNAGNL</sequence>
<reference evidence="1 2" key="2">
    <citation type="journal article" date="2017" name="Front. Plant Sci.">
        <title>Gene Classification and Mining of Molecular Markers Useful in Red Clover (Trifolium pratense) Breeding.</title>
        <authorList>
            <person name="Istvanek J."/>
            <person name="Dluhosova J."/>
            <person name="Dluhos P."/>
            <person name="Patkova L."/>
            <person name="Nedelnik J."/>
            <person name="Repkova J."/>
        </authorList>
    </citation>
    <scope>NUCLEOTIDE SEQUENCE [LARGE SCALE GENOMIC DNA]</scope>
    <source>
        <strain evidence="2">cv. Tatra</strain>
        <tissue evidence="1">Young leaves</tissue>
    </source>
</reference>
<accession>A0A2K3LLT1</accession>
<dbReference type="Proteomes" id="UP000236291">
    <property type="component" value="Unassembled WGS sequence"/>
</dbReference>
<reference evidence="1 2" key="1">
    <citation type="journal article" date="2014" name="Am. J. Bot.">
        <title>Genome assembly and annotation for red clover (Trifolium pratense; Fabaceae).</title>
        <authorList>
            <person name="Istvanek J."/>
            <person name="Jaros M."/>
            <person name="Krenek A."/>
            <person name="Repkova J."/>
        </authorList>
    </citation>
    <scope>NUCLEOTIDE SEQUENCE [LARGE SCALE GENOMIC DNA]</scope>
    <source>
        <strain evidence="2">cv. Tatra</strain>
        <tissue evidence="1">Young leaves</tissue>
    </source>
</reference>
<evidence type="ECO:0000313" key="1">
    <source>
        <dbReference type="EMBL" id="PNX79487.1"/>
    </source>
</evidence>
<dbReference type="EMBL" id="ASHM01036083">
    <property type="protein sequence ID" value="PNX79487.1"/>
    <property type="molecule type" value="Genomic_DNA"/>
</dbReference>
<feature type="non-terminal residue" evidence="1">
    <location>
        <position position="1"/>
    </location>
</feature>
<gene>
    <name evidence="1" type="ORF">L195_g035473</name>
</gene>
<name>A0A2K3LLT1_TRIPR</name>
<organism evidence="1 2">
    <name type="scientific">Trifolium pratense</name>
    <name type="common">Red clover</name>
    <dbReference type="NCBI Taxonomy" id="57577"/>
    <lineage>
        <taxon>Eukaryota</taxon>
        <taxon>Viridiplantae</taxon>
        <taxon>Streptophyta</taxon>
        <taxon>Embryophyta</taxon>
        <taxon>Tracheophyta</taxon>
        <taxon>Spermatophyta</taxon>
        <taxon>Magnoliopsida</taxon>
        <taxon>eudicotyledons</taxon>
        <taxon>Gunneridae</taxon>
        <taxon>Pentapetalae</taxon>
        <taxon>rosids</taxon>
        <taxon>fabids</taxon>
        <taxon>Fabales</taxon>
        <taxon>Fabaceae</taxon>
        <taxon>Papilionoideae</taxon>
        <taxon>50 kb inversion clade</taxon>
        <taxon>NPAAA clade</taxon>
        <taxon>Hologalegina</taxon>
        <taxon>IRL clade</taxon>
        <taxon>Trifolieae</taxon>
        <taxon>Trifolium</taxon>
    </lineage>
</organism>
<comment type="caution">
    <text evidence="1">The sequence shown here is derived from an EMBL/GenBank/DDBJ whole genome shotgun (WGS) entry which is preliminary data.</text>
</comment>